<dbReference type="RefSeq" id="WP_065252575.1">
    <property type="nucleotide sequence ID" value="NZ_JBFTEY010000007.1"/>
</dbReference>
<accession>A0A173MVF5</accession>
<dbReference type="SUPFAM" id="SSF54637">
    <property type="entry name" value="Thioesterase/thiol ester dehydrase-isomerase"/>
    <property type="match status" value="1"/>
</dbReference>
<dbReference type="Gene3D" id="3.10.129.10">
    <property type="entry name" value="Hotdog Thioesterase"/>
    <property type="match status" value="1"/>
</dbReference>
<gene>
    <name evidence="1" type="ORF">GSF12_04960</name>
</gene>
<evidence type="ECO:0000313" key="1">
    <source>
        <dbReference type="EMBL" id="QHG09288.1"/>
    </source>
</evidence>
<dbReference type="EMBL" id="CP047226">
    <property type="protein sequence ID" value="QHG09288.1"/>
    <property type="molecule type" value="Genomic_DNA"/>
</dbReference>
<dbReference type="InterPro" id="IPR051490">
    <property type="entry name" value="THEM6_lcsJ_thioesterase"/>
</dbReference>
<dbReference type="InterPro" id="IPR029069">
    <property type="entry name" value="HotDog_dom_sf"/>
</dbReference>
<protein>
    <submittedName>
        <fullName evidence="1">Thioeseterase</fullName>
    </submittedName>
</protein>
<dbReference type="AlphaFoldDB" id="A0A173MVF5"/>
<dbReference type="CDD" id="cd00586">
    <property type="entry name" value="4HBT"/>
    <property type="match status" value="1"/>
</dbReference>
<dbReference type="Pfam" id="PF13279">
    <property type="entry name" value="4HBT_2"/>
    <property type="match status" value="1"/>
</dbReference>
<reference evidence="1" key="1">
    <citation type="journal article" date="2020" name="Microbiol. Resour. Announc.">
        <title>Complete Genome Sequence of Moraxella osloensis Strain YV1, Isolated from an Australian Wastewater Treatment Plant.</title>
        <authorList>
            <person name="Batinovic S."/>
            <person name="Rice D.T.F."/>
            <person name="Seviour R.J."/>
            <person name="Petrovski S."/>
        </authorList>
    </citation>
    <scope>NUCLEOTIDE SEQUENCE</scope>
    <source>
        <strain evidence="1">YV1</strain>
    </source>
</reference>
<dbReference type="PANTHER" id="PTHR12475">
    <property type="match status" value="1"/>
</dbReference>
<organism evidence="1">
    <name type="scientific">Faucicola osloensis</name>
    <name type="common">Moraxella osloensis</name>
    <dbReference type="NCBI Taxonomy" id="34062"/>
    <lineage>
        <taxon>Bacteria</taxon>
        <taxon>Pseudomonadati</taxon>
        <taxon>Pseudomonadota</taxon>
        <taxon>Gammaproteobacteria</taxon>
        <taxon>Moraxellales</taxon>
        <taxon>Moraxellaceae</taxon>
        <taxon>Faucicola</taxon>
    </lineage>
</organism>
<dbReference type="OrthoDB" id="3727779at2"/>
<dbReference type="PANTHER" id="PTHR12475:SF4">
    <property type="entry name" value="PROTEIN THEM6"/>
    <property type="match status" value="1"/>
</dbReference>
<proteinExistence type="predicted"/>
<name>A0A173MVF5_FAUOS</name>
<sequence>MYPFLRLGTHAIKSAIKQKQGHSLQLTDTSEITLTANINDIDNFFEMNNGRIFTLFDLGRNDLAIRSGLAKKLFKHRWGLVVAGSTIQYRKRVRLFDKVTIKTRLIAVDERWFYIEQSMWVKGQPTCSALLRTGITNIVTGKVLPTEQVLSALDYKDINMPPDDWVKAWSDADKIRPFPKANVHFAKDSAITE</sequence>